<dbReference type="Gene3D" id="2.60.40.10">
    <property type="entry name" value="Immunoglobulins"/>
    <property type="match status" value="3"/>
</dbReference>
<feature type="compositionally biased region" description="Polar residues" evidence="2">
    <location>
        <begin position="84"/>
        <end position="98"/>
    </location>
</feature>
<protein>
    <submittedName>
        <fullName evidence="5">A1BG protein</fullName>
    </submittedName>
</protein>
<dbReference type="GO" id="GO:0002764">
    <property type="term" value="P:immune response-regulating signaling pathway"/>
    <property type="evidence" value="ECO:0007669"/>
    <property type="project" value="TreeGrafter"/>
</dbReference>
<evidence type="ECO:0000259" key="4">
    <source>
        <dbReference type="PROSITE" id="PS50835"/>
    </source>
</evidence>
<organism evidence="5 6">
    <name type="scientific">Serilophus lunatus</name>
    <name type="common">silver-breasted broadbill</name>
    <dbReference type="NCBI Taxonomy" id="239386"/>
    <lineage>
        <taxon>Eukaryota</taxon>
        <taxon>Metazoa</taxon>
        <taxon>Chordata</taxon>
        <taxon>Craniata</taxon>
        <taxon>Vertebrata</taxon>
        <taxon>Euteleostomi</taxon>
        <taxon>Archelosauria</taxon>
        <taxon>Archosauria</taxon>
        <taxon>Dinosauria</taxon>
        <taxon>Saurischia</taxon>
        <taxon>Theropoda</taxon>
        <taxon>Coelurosauria</taxon>
        <taxon>Aves</taxon>
        <taxon>Neognathae</taxon>
        <taxon>Neoaves</taxon>
        <taxon>Telluraves</taxon>
        <taxon>Australaves</taxon>
        <taxon>Passeriformes</taxon>
        <taxon>Eurylaimidae</taxon>
        <taxon>Serilophus</taxon>
    </lineage>
</organism>
<feature type="region of interest" description="Disordered" evidence="2">
    <location>
        <begin position="84"/>
        <end position="118"/>
    </location>
</feature>
<sequence>PDPPPPPPPTILVTPEKPQYLIGDTISILCAAPGAEGRIQGFRISGTSGWSIDAPTSKRNYTYTFNISSPRDGGAHTCSYTLLQPSRRSTQSQDSQPIVLSVRDPPASPTLSPTPPSGITVEGQPLALLCMAPPSHAGRKFSFYHGQEPVVGGIQESWGSSGSRLLLENSGRNHSGNFSCRYEENTQGRWIPSEPSGAIWILVRERAPPPRLEVDPPSGTVVEGQQLLLTCSAPRDDFGIRFHFYRDGQEILAGQGGSSSSARGKVSDLLFQQIPSGYAGNFSCGVEEEVGEAWVALPRSRDVEVMVRGQDGPLPLVVGCSVGAAVVLLGLLLTTWICRRQRG</sequence>
<evidence type="ECO:0000256" key="2">
    <source>
        <dbReference type="SAM" id="MobiDB-lite"/>
    </source>
</evidence>
<feature type="domain" description="Ig-like" evidence="4">
    <location>
        <begin position="9"/>
        <end position="99"/>
    </location>
</feature>
<dbReference type="InterPro" id="IPR013783">
    <property type="entry name" value="Ig-like_fold"/>
</dbReference>
<feature type="transmembrane region" description="Helical" evidence="3">
    <location>
        <begin position="316"/>
        <end position="338"/>
    </location>
</feature>
<dbReference type="InterPro" id="IPR003599">
    <property type="entry name" value="Ig_sub"/>
</dbReference>
<feature type="compositionally biased region" description="Pro residues" evidence="2">
    <location>
        <begin position="106"/>
        <end position="116"/>
    </location>
</feature>
<dbReference type="SMART" id="SM00408">
    <property type="entry name" value="IGc2"/>
    <property type="match status" value="2"/>
</dbReference>
<feature type="non-terminal residue" evidence="5">
    <location>
        <position position="1"/>
    </location>
</feature>
<dbReference type="Proteomes" id="UP000553648">
    <property type="component" value="Unassembled WGS sequence"/>
</dbReference>
<proteinExistence type="predicted"/>
<dbReference type="SUPFAM" id="SSF48726">
    <property type="entry name" value="Immunoglobulin"/>
    <property type="match status" value="3"/>
</dbReference>
<keyword evidence="1" id="KW-1015">Disulfide bond</keyword>
<dbReference type="InterPro" id="IPR050412">
    <property type="entry name" value="Ig-like_Receptors_ImmuneReg"/>
</dbReference>
<name>A0A7L1DAA0_9PASS</name>
<dbReference type="OrthoDB" id="6151406at2759"/>
<dbReference type="InterPro" id="IPR007110">
    <property type="entry name" value="Ig-like_dom"/>
</dbReference>
<evidence type="ECO:0000256" key="1">
    <source>
        <dbReference type="ARBA" id="ARBA00023157"/>
    </source>
</evidence>
<accession>A0A7L1DAA0</accession>
<gene>
    <name evidence="5" type="primary">A1bg</name>
    <name evidence="5" type="ORF">SERLUN_R15888</name>
</gene>
<comment type="caution">
    <text evidence="5">The sequence shown here is derived from an EMBL/GenBank/DDBJ whole genome shotgun (WGS) entry which is preliminary data.</text>
</comment>
<feature type="non-terminal residue" evidence="5">
    <location>
        <position position="343"/>
    </location>
</feature>
<dbReference type="AlphaFoldDB" id="A0A7L1DAA0"/>
<keyword evidence="3" id="KW-0812">Transmembrane</keyword>
<dbReference type="SMART" id="SM00409">
    <property type="entry name" value="IG"/>
    <property type="match status" value="3"/>
</dbReference>
<evidence type="ECO:0000256" key="3">
    <source>
        <dbReference type="SAM" id="Phobius"/>
    </source>
</evidence>
<feature type="domain" description="Ig-like" evidence="4">
    <location>
        <begin position="109"/>
        <end position="181"/>
    </location>
</feature>
<dbReference type="EMBL" id="VXBA01003889">
    <property type="protein sequence ID" value="NXM73922.1"/>
    <property type="molecule type" value="Genomic_DNA"/>
</dbReference>
<evidence type="ECO:0000313" key="6">
    <source>
        <dbReference type="Proteomes" id="UP000553648"/>
    </source>
</evidence>
<dbReference type="InterPro" id="IPR036179">
    <property type="entry name" value="Ig-like_dom_sf"/>
</dbReference>
<keyword evidence="6" id="KW-1185">Reference proteome</keyword>
<reference evidence="5 6" key="1">
    <citation type="submission" date="2019-09" db="EMBL/GenBank/DDBJ databases">
        <title>Bird 10,000 Genomes (B10K) Project - Family phase.</title>
        <authorList>
            <person name="Zhang G."/>
        </authorList>
    </citation>
    <scope>NUCLEOTIDE SEQUENCE [LARGE SCALE GENOMIC DNA]</scope>
    <source>
        <strain evidence="5">B10K-DU-002-03</strain>
        <tissue evidence="5">Muscle</tissue>
    </source>
</reference>
<dbReference type="PROSITE" id="PS50835">
    <property type="entry name" value="IG_LIKE"/>
    <property type="match status" value="3"/>
</dbReference>
<keyword evidence="3" id="KW-1133">Transmembrane helix</keyword>
<dbReference type="PANTHER" id="PTHR11738:SF186">
    <property type="entry name" value="OSTEOCLAST-ASSOCIATED IMMUNOGLOBULIN-LIKE RECEPTOR"/>
    <property type="match status" value="1"/>
</dbReference>
<feature type="domain" description="Ig-like" evidence="4">
    <location>
        <begin position="210"/>
        <end position="304"/>
    </location>
</feature>
<dbReference type="InterPro" id="IPR003598">
    <property type="entry name" value="Ig_sub2"/>
</dbReference>
<keyword evidence="3" id="KW-0472">Membrane</keyword>
<evidence type="ECO:0000313" key="5">
    <source>
        <dbReference type="EMBL" id="NXM73922.1"/>
    </source>
</evidence>
<dbReference type="PANTHER" id="PTHR11738">
    <property type="entry name" value="MHC CLASS I NK CELL RECEPTOR"/>
    <property type="match status" value="1"/>
</dbReference>